<evidence type="ECO:0000259" key="2">
    <source>
        <dbReference type="Pfam" id="PF12849"/>
    </source>
</evidence>
<dbReference type="PANTHER" id="PTHR37945:SF1">
    <property type="entry name" value="EXTRACELLULAR TUNGSTATE BINDING PROTEIN"/>
    <property type="match status" value="1"/>
</dbReference>
<sequence>MSIRLSRTTILALGFSLVSLAYSPAQTTLKMSTTTSTENSGLLKVLLPPFEKAERANVHVIAVGTGKALKLGENGDVDVVLVHSRSAEEKFVDQGFGIDRRDVMYNDFVLVGPKADPASVKDAKTAVDAFRRIAAKEEAFVSRGDDSGTHKKEKAIWEKAGIIPRGKWYTEAGQGMGAVLRMAAEKSAYCLTDRGTFIALQEKLPLVVVFEGDKDLFNQYGVIAVNPAKHPHVNYEAARRFIEFVTGDEGQRIISSYRINGHQLFYPNAHK</sequence>
<feature type="domain" description="PBP" evidence="2">
    <location>
        <begin position="26"/>
        <end position="249"/>
    </location>
</feature>
<gene>
    <name evidence="3" type="ORF">ENV54_10710</name>
</gene>
<dbReference type="InterPro" id="IPR052738">
    <property type="entry name" value="ABC-Tungstate_binding"/>
</dbReference>
<dbReference type="AlphaFoldDB" id="A0A7C4EY86"/>
<proteinExistence type="predicted"/>
<evidence type="ECO:0000256" key="1">
    <source>
        <dbReference type="SAM" id="SignalP"/>
    </source>
</evidence>
<evidence type="ECO:0000313" key="3">
    <source>
        <dbReference type="EMBL" id="HGH61757.1"/>
    </source>
</evidence>
<organism evidence="3">
    <name type="scientific">Desulfomonile tiedjei</name>
    <dbReference type="NCBI Taxonomy" id="2358"/>
    <lineage>
        <taxon>Bacteria</taxon>
        <taxon>Pseudomonadati</taxon>
        <taxon>Thermodesulfobacteriota</taxon>
        <taxon>Desulfomonilia</taxon>
        <taxon>Desulfomonilales</taxon>
        <taxon>Desulfomonilaceae</taxon>
        <taxon>Desulfomonile</taxon>
    </lineage>
</organism>
<name>A0A7C4EY86_9BACT</name>
<keyword evidence="1" id="KW-0732">Signal</keyword>
<feature type="signal peptide" evidence="1">
    <location>
        <begin position="1"/>
        <end position="21"/>
    </location>
</feature>
<dbReference type="Pfam" id="PF12849">
    <property type="entry name" value="PBP_like_2"/>
    <property type="match status" value="1"/>
</dbReference>
<dbReference type="EMBL" id="DTGT01000345">
    <property type="protein sequence ID" value="HGH61757.1"/>
    <property type="molecule type" value="Genomic_DNA"/>
</dbReference>
<dbReference type="PANTHER" id="PTHR37945">
    <property type="entry name" value="EXTRACELLULAR TUNGSTATE BINDING PROTEIN"/>
    <property type="match status" value="1"/>
</dbReference>
<reference evidence="3" key="1">
    <citation type="journal article" date="2020" name="mSystems">
        <title>Genome- and Community-Level Interaction Insights into Carbon Utilization and Element Cycling Functions of Hydrothermarchaeota in Hydrothermal Sediment.</title>
        <authorList>
            <person name="Zhou Z."/>
            <person name="Liu Y."/>
            <person name="Xu W."/>
            <person name="Pan J."/>
            <person name="Luo Z.H."/>
            <person name="Li M."/>
        </authorList>
    </citation>
    <scope>NUCLEOTIDE SEQUENCE [LARGE SCALE GENOMIC DNA]</scope>
    <source>
        <strain evidence="3">SpSt-769</strain>
    </source>
</reference>
<comment type="caution">
    <text evidence="3">The sequence shown here is derived from an EMBL/GenBank/DDBJ whole genome shotgun (WGS) entry which is preliminary data.</text>
</comment>
<dbReference type="SUPFAM" id="SSF53850">
    <property type="entry name" value="Periplasmic binding protein-like II"/>
    <property type="match status" value="1"/>
</dbReference>
<protein>
    <submittedName>
        <fullName evidence="3">Tungsten ABC transporter substrate-binding protein</fullName>
    </submittedName>
</protein>
<accession>A0A7C4EY86</accession>
<dbReference type="Gene3D" id="3.40.190.10">
    <property type="entry name" value="Periplasmic binding protein-like II"/>
    <property type="match status" value="2"/>
</dbReference>
<feature type="chain" id="PRO_5027951443" evidence="1">
    <location>
        <begin position="22"/>
        <end position="271"/>
    </location>
</feature>
<dbReference type="InterPro" id="IPR024370">
    <property type="entry name" value="PBP_domain"/>
</dbReference>